<sequence length="304" mass="33309">MPEFVPAPIPSLPTTNLGPRHLTECQEQCLITLGKIQPRYCAPMPRYQAHCCQARVNARQRFKQQTMKVMKLLYDLGGNYGRNLHCAVKFTPQATPRVVVGGKYACETGEIVAAVMAVFPLCCKQKAGVVRPESQRLQGQRKPISLLNVVVNIHEEGSCSPVPPIAGPGIWERHAAVVPTFASSAIVGQKVNLTQGVGVGVLRVVVSRKVLVRVRHKLWNEGQDTEMGSVNRGIAGDAKFVSWALAEMAKIDLSQEAKTAHGWGRNTVENLPGMIEASHLECNFFAAEWPEADSRQWSSSTESC</sequence>
<evidence type="ECO:0000313" key="1">
    <source>
        <dbReference type="EMBL" id="KAJ7720956.1"/>
    </source>
</evidence>
<protein>
    <submittedName>
        <fullName evidence="1">Uncharacterized protein</fullName>
    </submittedName>
</protein>
<dbReference type="EMBL" id="JARKIB010000210">
    <property type="protein sequence ID" value="KAJ7723585.1"/>
    <property type="molecule type" value="Genomic_DNA"/>
</dbReference>
<accession>A0AAD7MJW8</accession>
<name>A0AAD7MJW8_9AGAR</name>
<dbReference type="Proteomes" id="UP001215598">
    <property type="component" value="Unassembled WGS sequence"/>
</dbReference>
<proteinExistence type="predicted"/>
<keyword evidence="3" id="KW-1185">Reference proteome</keyword>
<evidence type="ECO:0000313" key="2">
    <source>
        <dbReference type="EMBL" id="KAJ7723585.1"/>
    </source>
</evidence>
<gene>
    <name evidence="2" type="ORF">B0H16DRAFT_1472839</name>
    <name evidence="1" type="ORF">B0H16DRAFT_1474193</name>
</gene>
<dbReference type="EMBL" id="JARKIB010000235">
    <property type="protein sequence ID" value="KAJ7720956.1"/>
    <property type="molecule type" value="Genomic_DNA"/>
</dbReference>
<reference evidence="1" key="1">
    <citation type="submission" date="2023-03" db="EMBL/GenBank/DDBJ databases">
        <title>Massive genome expansion in bonnet fungi (Mycena s.s.) driven by repeated elements and novel gene families across ecological guilds.</title>
        <authorList>
            <consortium name="Lawrence Berkeley National Laboratory"/>
            <person name="Harder C.B."/>
            <person name="Miyauchi S."/>
            <person name="Viragh M."/>
            <person name="Kuo A."/>
            <person name="Thoen E."/>
            <person name="Andreopoulos B."/>
            <person name="Lu D."/>
            <person name="Skrede I."/>
            <person name="Drula E."/>
            <person name="Henrissat B."/>
            <person name="Morin E."/>
            <person name="Kohler A."/>
            <person name="Barry K."/>
            <person name="LaButti K."/>
            <person name="Morin E."/>
            <person name="Salamov A."/>
            <person name="Lipzen A."/>
            <person name="Mereny Z."/>
            <person name="Hegedus B."/>
            <person name="Baldrian P."/>
            <person name="Stursova M."/>
            <person name="Weitz H."/>
            <person name="Taylor A."/>
            <person name="Grigoriev I.V."/>
            <person name="Nagy L.G."/>
            <person name="Martin F."/>
            <person name="Kauserud H."/>
        </authorList>
    </citation>
    <scope>NUCLEOTIDE SEQUENCE</scope>
    <source>
        <strain evidence="1">CBHHK182m</strain>
    </source>
</reference>
<dbReference type="AlphaFoldDB" id="A0AAD7MJW8"/>
<organism evidence="1 3">
    <name type="scientific">Mycena metata</name>
    <dbReference type="NCBI Taxonomy" id="1033252"/>
    <lineage>
        <taxon>Eukaryota</taxon>
        <taxon>Fungi</taxon>
        <taxon>Dikarya</taxon>
        <taxon>Basidiomycota</taxon>
        <taxon>Agaricomycotina</taxon>
        <taxon>Agaricomycetes</taxon>
        <taxon>Agaricomycetidae</taxon>
        <taxon>Agaricales</taxon>
        <taxon>Marasmiineae</taxon>
        <taxon>Mycenaceae</taxon>
        <taxon>Mycena</taxon>
    </lineage>
</organism>
<comment type="caution">
    <text evidence="1">The sequence shown here is derived from an EMBL/GenBank/DDBJ whole genome shotgun (WGS) entry which is preliminary data.</text>
</comment>
<evidence type="ECO:0000313" key="3">
    <source>
        <dbReference type="Proteomes" id="UP001215598"/>
    </source>
</evidence>